<protein>
    <submittedName>
        <fullName evidence="5">tRNA methyltransferase, has a role in tRNA modification</fullName>
        <ecNumber evidence="5">2.1.1.229</ecNumber>
    </submittedName>
</protein>
<dbReference type="GO" id="GO:0005737">
    <property type="term" value="C:cytoplasm"/>
    <property type="evidence" value="ECO:0007669"/>
    <property type="project" value="TreeGrafter"/>
</dbReference>
<dbReference type="FunFam" id="3.40.50.150:FF:000219">
    <property type="entry name" value="tRNA (Carboxymethyluridine(34)-5-O)-methyltransferase"/>
    <property type="match status" value="1"/>
</dbReference>
<comment type="caution">
    <text evidence="5">The sequence shown here is derived from an EMBL/GenBank/DDBJ whole genome shotgun (WGS) entry which is preliminary data.</text>
</comment>
<dbReference type="SUPFAM" id="SSF53335">
    <property type="entry name" value="S-adenosyl-L-methionine-dependent methyltransferases"/>
    <property type="match status" value="1"/>
</dbReference>
<keyword evidence="6" id="KW-1185">Reference proteome</keyword>
<dbReference type="PANTHER" id="PTHR13069:SF21">
    <property type="entry name" value="ALKYLATED DNA REPAIR PROTEIN ALKB HOMOLOG 8"/>
    <property type="match status" value="1"/>
</dbReference>
<dbReference type="CDD" id="cd02440">
    <property type="entry name" value="AdoMet_MTases"/>
    <property type="match status" value="1"/>
</dbReference>
<dbReference type="EMBL" id="JAPDRK010000030">
    <property type="protein sequence ID" value="KAJ9602003.1"/>
    <property type="molecule type" value="Genomic_DNA"/>
</dbReference>
<dbReference type="Proteomes" id="UP001172673">
    <property type="component" value="Unassembled WGS sequence"/>
</dbReference>
<dbReference type="InterPro" id="IPR051422">
    <property type="entry name" value="AlkB_tRNA_MeTrf/Diox"/>
</dbReference>
<dbReference type="GO" id="GO:0106335">
    <property type="term" value="F:tRNA (5-carboxymethyluridine(34)-5-O)-methyltransferase activity"/>
    <property type="evidence" value="ECO:0007669"/>
    <property type="project" value="UniProtKB-EC"/>
</dbReference>
<dbReference type="GO" id="GO:0002098">
    <property type="term" value="P:tRNA wobble uridine modification"/>
    <property type="evidence" value="ECO:0007669"/>
    <property type="project" value="TreeGrafter"/>
</dbReference>
<evidence type="ECO:0000313" key="6">
    <source>
        <dbReference type="Proteomes" id="UP001172673"/>
    </source>
</evidence>
<dbReference type="PANTHER" id="PTHR13069">
    <property type="entry name" value="ALKYLATED DNA REPAIR PROTEIN ALKB HOMOLOG 8"/>
    <property type="match status" value="1"/>
</dbReference>
<dbReference type="GO" id="GO:0030488">
    <property type="term" value="P:tRNA methylation"/>
    <property type="evidence" value="ECO:0007669"/>
    <property type="project" value="TreeGrafter"/>
</dbReference>
<evidence type="ECO:0000256" key="3">
    <source>
        <dbReference type="SAM" id="MobiDB-lite"/>
    </source>
</evidence>
<organism evidence="5 6">
    <name type="scientific">Cladophialophora chaetospira</name>
    <dbReference type="NCBI Taxonomy" id="386627"/>
    <lineage>
        <taxon>Eukaryota</taxon>
        <taxon>Fungi</taxon>
        <taxon>Dikarya</taxon>
        <taxon>Ascomycota</taxon>
        <taxon>Pezizomycotina</taxon>
        <taxon>Eurotiomycetes</taxon>
        <taxon>Chaetothyriomycetidae</taxon>
        <taxon>Chaetothyriales</taxon>
        <taxon>Herpotrichiellaceae</taxon>
        <taxon>Cladophialophora</taxon>
    </lineage>
</organism>
<dbReference type="AlphaFoldDB" id="A0AA38U4N1"/>
<evidence type="ECO:0000256" key="1">
    <source>
        <dbReference type="ARBA" id="ARBA00022603"/>
    </source>
</evidence>
<dbReference type="InterPro" id="IPR029063">
    <property type="entry name" value="SAM-dependent_MTases_sf"/>
</dbReference>
<dbReference type="InterPro" id="IPR013216">
    <property type="entry name" value="Methyltransf_11"/>
</dbReference>
<feature type="region of interest" description="Disordered" evidence="3">
    <location>
        <begin position="189"/>
        <end position="212"/>
    </location>
</feature>
<accession>A0AA38U4N1</accession>
<dbReference type="Gene3D" id="3.40.50.150">
    <property type="entry name" value="Vaccinia Virus protein VP39"/>
    <property type="match status" value="1"/>
</dbReference>
<dbReference type="Pfam" id="PF08241">
    <property type="entry name" value="Methyltransf_11"/>
    <property type="match status" value="1"/>
</dbReference>
<evidence type="ECO:0000256" key="2">
    <source>
        <dbReference type="ARBA" id="ARBA00022679"/>
    </source>
</evidence>
<evidence type="ECO:0000259" key="4">
    <source>
        <dbReference type="Pfam" id="PF08241"/>
    </source>
</evidence>
<dbReference type="GO" id="GO:0008757">
    <property type="term" value="F:S-adenosylmethionine-dependent methyltransferase activity"/>
    <property type="evidence" value="ECO:0007669"/>
    <property type="project" value="InterPro"/>
</dbReference>
<name>A0AA38U4N1_9EURO</name>
<feature type="domain" description="Methyltransferase type 11" evidence="4">
    <location>
        <begin position="53"/>
        <end position="137"/>
    </location>
</feature>
<feature type="compositionally biased region" description="Basic and acidic residues" evidence="3">
    <location>
        <begin position="189"/>
        <end position="201"/>
    </location>
</feature>
<dbReference type="GO" id="GO:0000049">
    <property type="term" value="F:tRNA binding"/>
    <property type="evidence" value="ECO:0007669"/>
    <property type="project" value="TreeGrafter"/>
</dbReference>
<proteinExistence type="predicted"/>
<gene>
    <name evidence="5" type="primary">TRM9</name>
    <name evidence="5" type="ORF">H2200_013562</name>
</gene>
<keyword evidence="1 5" id="KW-0489">Methyltransferase</keyword>
<evidence type="ECO:0000313" key="5">
    <source>
        <dbReference type="EMBL" id="KAJ9602003.1"/>
    </source>
</evidence>
<dbReference type="GO" id="GO:0005634">
    <property type="term" value="C:nucleus"/>
    <property type="evidence" value="ECO:0007669"/>
    <property type="project" value="TreeGrafter"/>
</dbReference>
<dbReference type="EC" id="2.1.1.229" evidence="5"/>
<keyword evidence="2 5" id="KW-0808">Transferase</keyword>
<sequence>MVGGSTETELEYEEHHVHEVYEDIASHFSSTRYKPWPIVDAFLRSLPPGAVGLDVGCGNGKYLAVNKDVFVVASDRSNALVQIASHHQPHSAIVADILHLPHPNDSFDFAISIAVIHHLSTSARRVQAIREILQTLRQPKKSQQSNGDVGGSALIFVWALEQKHSRRGWDRGDQQDVLVPWVLKPEQKSKPKHSIKTDLNRPPETTCSTPPPTTYQRYYHLYREGELQTDVVAAGGRILKNGYDRDNWWAVVARDD</sequence>
<reference evidence="5" key="1">
    <citation type="submission" date="2022-10" db="EMBL/GenBank/DDBJ databases">
        <title>Culturing micro-colonial fungi from biological soil crusts in the Mojave desert and describing Neophaeococcomyces mojavensis, and introducing the new genera and species Taxawa tesnikishii.</title>
        <authorList>
            <person name="Kurbessoian T."/>
            <person name="Stajich J.E."/>
        </authorList>
    </citation>
    <scope>NUCLEOTIDE SEQUENCE</scope>
    <source>
        <strain evidence="5">TK_41</strain>
    </source>
</reference>